<keyword evidence="3" id="KW-0813">Transport</keyword>
<dbReference type="PANTHER" id="PTHR30532:SF29">
    <property type="entry name" value="FE(3+) DICITRATE-BINDING PERIPLASMIC PROTEIN"/>
    <property type="match status" value="1"/>
</dbReference>
<dbReference type="OrthoDB" id="9793175at2"/>
<dbReference type="InterPro" id="IPR051313">
    <property type="entry name" value="Bact_iron-sidero_bind"/>
</dbReference>
<dbReference type="RefSeq" id="WP_119277224.1">
    <property type="nucleotide sequence ID" value="NZ_QWLA01000026.1"/>
</dbReference>
<dbReference type="GO" id="GO:0030288">
    <property type="term" value="C:outer membrane-bounded periplasmic space"/>
    <property type="evidence" value="ECO:0007669"/>
    <property type="project" value="TreeGrafter"/>
</dbReference>
<sequence length="307" mass="33248">MQRIVIVLSGLLLGGLALAQAFPISLKHEAGTLELAAPARRVVVLEYSFLDTLLALGVKPVGAAIGTQGGDRGPAPYLKPLLDGVSSIGSRAQPSMEAILSARPDLIIADAFVHKDLIPQFQKIAPTVAFHSRRGSYDDLMQQVLLIGRMLGKEKLARTLFADQASLLAKARSFANPRAGGLVAAVATPTSLTLHSTESFIGSLLERLGRKNLVKPQNGQSQFELSLEGLVALNPPTLVLFTAKDENPITREWAKNPLWQNIEAVRRGRVWEFDRDLWTRSRGPLALKLIVAECIDSGLLADRALSR</sequence>
<dbReference type="AlphaFoldDB" id="A0A399EUK1"/>
<dbReference type="PANTHER" id="PTHR30532">
    <property type="entry name" value="IRON III DICITRATE-BINDING PERIPLASMIC PROTEIN"/>
    <property type="match status" value="1"/>
</dbReference>
<evidence type="ECO:0000256" key="3">
    <source>
        <dbReference type="ARBA" id="ARBA00022448"/>
    </source>
</evidence>
<evidence type="ECO:0000256" key="4">
    <source>
        <dbReference type="ARBA" id="ARBA00022729"/>
    </source>
</evidence>
<keyword evidence="7" id="KW-1185">Reference proteome</keyword>
<protein>
    <submittedName>
        <fullName evidence="6">Fe(3+)-citrate-binding protein YfmC</fullName>
    </submittedName>
</protein>
<dbReference type="Proteomes" id="UP000265341">
    <property type="component" value="Unassembled WGS sequence"/>
</dbReference>
<dbReference type="Gene3D" id="3.40.50.1980">
    <property type="entry name" value="Nitrogenase molybdenum iron protein domain"/>
    <property type="match status" value="2"/>
</dbReference>
<name>A0A399EUK1_9DEIN</name>
<evidence type="ECO:0000256" key="2">
    <source>
        <dbReference type="ARBA" id="ARBA00008814"/>
    </source>
</evidence>
<comment type="similarity">
    <text evidence="2">Belongs to the bacterial solute-binding protein 8 family.</text>
</comment>
<evidence type="ECO:0000256" key="1">
    <source>
        <dbReference type="ARBA" id="ARBA00004196"/>
    </source>
</evidence>
<accession>A0A399EUK1</accession>
<dbReference type="GO" id="GO:1901678">
    <property type="term" value="P:iron coordination entity transport"/>
    <property type="evidence" value="ECO:0007669"/>
    <property type="project" value="UniProtKB-ARBA"/>
</dbReference>
<dbReference type="PROSITE" id="PS50983">
    <property type="entry name" value="FE_B12_PBP"/>
    <property type="match status" value="1"/>
</dbReference>
<dbReference type="InterPro" id="IPR002491">
    <property type="entry name" value="ABC_transptr_periplasmic_BD"/>
</dbReference>
<reference evidence="6 7" key="1">
    <citation type="submission" date="2018-08" db="EMBL/GenBank/DDBJ databases">
        <title>Meiothermus roseus NBRC 110900 genome sequencing project.</title>
        <authorList>
            <person name="Da Costa M.S."/>
            <person name="Albuquerque L."/>
            <person name="Raposo P."/>
            <person name="Froufe H.J.C."/>
            <person name="Barroso C.S."/>
            <person name="Egas C."/>
        </authorList>
    </citation>
    <scope>NUCLEOTIDE SEQUENCE [LARGE SCALE GENOMIC DNA]</scope>
    <source>
        <strain evidence="6 7">NBRC 110900</strain>
    </source>
</reference>
<keyword evidence="4" id="KW-0732">Signal</keyword>
<dbReference type="SUPFAM" id="SSF53807">
    <property type="entry name" value="Helical backbone' metal receptor"/>
    <property type="match status" value="1"/>
</dbReference>
<dbReference type="CDD" id="cd01146">
    <property type="entry name" value="FhuD"/>
    <property type="match status" value="1"/>
</dbReference>
<evidence type="ECO:0000259" key="5">
    <source>
        <dbReference type="PROSITE" id="PS50983"/>
    </source>
</evidence>
<feature type="domain" description="Fe/B12 periplasmic-binding" evidence="5">
    <location>
        <begin position="41"/>
        <end position="303"/>
    </location>
</feature>
<proteinExistence type="inferred from homology"/>
<comment type="caution">
    <text evidence="6">The sequence shown here is derived from an EMBL/GenBank/DDBJ whole genome shotgun (WGS) entry which is preliminary data.</text>
</comment>
<dbReference type="EMBL" id="QWLA01000026">
    <property type="protein sequence ID" value="RIH86769.1"/>
    <property type="molecule type" value="Genomic_DNA"/>
</dbReference>
<dbReference type="Pfam" id="PF01497">
    <property type="entry name" value="Peripla_BP_2"/>
    <property type="match status" value="1"/>
</dbReference>
<comment type="subcellular location">
    <subcellularLocation>
        <location evidence="1">Cell envelope</location>
    </subcellularLocation>
</comment>
<gene>
    <name evidence="6" type="primary">yfmC</name>
    <name evidence="6" type="ORF">Mrose_01616</name>
</gene>
<evidence type="ECO:0000313" key="6">
    <source>
        <dbReference type="EMBL" id="RIH86769.1"/>
    </source>
</evidence>
<evidence type="ECO:0000313" key="7">
    <source>
        <dbReference type="Proteomes" id="UP000265341"/>
    </source>
</evidence>
<organism evidence="6 7">
    <name type="scientific">Calidithermus roseus</name>
    <dbReference type="NCBI Taxonomy" id="1644118"/>
    <lineage>
        <taxon>Bacteria</taxon>
        <taxon>Thermotogati</taxon>
        <taxon>Deinococcota</taxon>
        <taxon>Deinococci</taxon>
        <taxon>Thermales</taxon>
        <taxon>Thermaceae</taxon>
        <taxon>Calidithermus</taxon>
    </lineage>
</organism>